<gene>
    <name evidence="5" type="ORF">GUITHDRAFT_107304</name>
</gene>
<evidence type="ECO:0000256" key="4">
    <source>
        <dbReference type="SAM" id="Coils"/>
    </source>
</evidence>
<keyword evidence="1" id="KW-0677">Repeat</keyword>
<dbReference type="AlphaFoldDB" id="L1JEJ7"/>
<feature type="coiled-coil region" evidence="4">
    <location>
        <begin position="9"/>
        <end position="36"/>
    </location>
</feature>
<accession>L1JEJ7</accession>
<dbReference type="PANTHER" id="PTHR24173:SF74">
    <property type="entry name" value="ANKYRIN REPEAT DOMAIN-CONTAINING PROTEIN 16"/>
    <property type="match status" value="1"/>
</dbReference>
<protein>
    <submittedName>
        <fullName evidence="5 6">Uncharacterized protein</fullName>
    </submittedName>
</protein>
<dbReference type="EMBL" id="JH992992">
    <property type="protein sequence ID" value="EKX46953.1"/>
    <property type="molecule type" value="Genomic_DNA"/>
</dbReference>
<dbReference type="Pfam" id="PF12796">
    <property type="entry name" value="Ank_2"/>
    <property type="match status" value="1"/>
</dbReference>
<dbReference type="STRING" id="905079.L1JEJ7"/>
<dbReference type="SUPFAM" id="SSF48403">
    <property type="entry name" value="Ankyrin repeat"/>
    <property type="match status" value="1"/>
</dbReference>
<evidence type="ECO:0000313" key="5">
    <source>
        <dbReference type="EMBL" id="EKX46953.1"/>
    </source>
</evidence>
<feature type="repeat" description="ANK" evidence="3">
    <location>
        <begin position="262"/>
        <end position="294"/>
    </location>
</feature>
<dbReference type="PaxDb" id="55529-EKX46953"/>
<keyword evidence="4" id="KW-0175">Coiled coil</keyword>
<dbReference type="PANTHER" id="PTHR24173">
    <property type="entry name" value="ANKYRIN REPEAT CONTAINING"/>
    <property type="match status" value="1"/>
</dbReference>
<keyword evidence="2 3" id="KW-0040">ANK repeat</keyword>
<reference evidence="5 7" key="1">
    <citation type="journal article" date="2012" name="Nature">
        <title>Algal genomes reveal evolutionary mosaicism and the fate of nucleomorphs.</title>
        <authorList>
            <consortium name="DOE Joint Genome Institute"/>
            <person name="Curtis B.A."/>
            <person name="Tanifuji G."/>
            <person name="Burki F."/>
            <person name="Gruber A."/>
            <person name="Irimia M."/>
            <person name="Maruyama S."/>
            <person name="Arias M.C."/>
            <person name="Ball S.G."/>
            <person name="Gile G.H."/>
            <person name="Hirakawa Y."/>
            <person name="Hopkins J.F."/>
            <person name="Kuo A."/>
            <person name="Rensing S.A."/>
            <person name="Schmutz J."/>
            <person name="Symeonidi A."/>
            <person name="Elias M."/>
            <person name="Eveleigh R.J."/>
            <person name="Herman E.K."/>
            <person name="Klute M.J."/>
            <person name="Nakayama T."/>
            <person name="Obornik M."/>
            <person name="Reyes-Prieto A."/>
            <person name="Armbrust E.V."/>
            <person name="Aves S.J."/>
            <person name="Beiko R.G."/>
            <person name="Coutinho P."/>
            <person name="Dacks J.B."/>
            <person name="Durnford D.G."/>
            <person name="Fast N.M."/>
            <person name="Green B.R."/>
            <person name="Grisdale C.J."/>
            <person name="Hempel F."/>
            <person name="Henrissat B."/>
            <person name="Hoppner M.P."/>
            <person name="Ishida K."/>
            <person name="Kim E."/>
            <person name="Koreny L."/>
            <person name="Kroth P.G."/>
            <person name="Liu Y."/>
            <person name="Malik S.B."/>
            <person name="Maier U.G."/>
            <person name="McRose D."/>
            <person name="Mock T."/>
            <person name="Neilson J.A."/>
            <person name="Onodera N.T."/>
            <person name="Poole A.M."/>
            <person name="Pritham E.J."/>
            <person name="Richards T.A."/>
            <person name="Rocap G."/>
            <person name="Roy S.W."/>
            <person name="Sarai C."/>
            <person name="Schaack S."/>
            <person name="Shirato S."/>
            <person name="Slamovits C.H."/>
            <person name="Spencer D.F."/>
            <person name="Suzuki S."/>
            <person name="Worden A.Z."/>
            <person name="Zauner S."/>
            <person name="Barry K."/>
            <person name="Bell C."/>
            <person name="Bharti A.K."/>
            <person name="Crow J.A."/>
            <person name="Grimwood J."/>
            <person name="Kramer R."/>
            <person name="Lindquist E."/>
            <person name="Lucas S."/>
            <person name="Salamov A."/>
            <person name="McFadden G.I."/>
            <person name="Lane C.E."/>
            <person name="Keeling P.J."/>
            <person name="Gray M.W."/>
            <person name="Grigoriev I.V."/>
            <person name="Archibald J.M."/>
        </authorList>
    </citation>
    <scope>NUCLEOTIDE SEQUENCE</scope>
    <source>
        <strain evidence="5 7">CCMP2712</strain>
    </source>
</reference>
<evidence type="ECO:0000313" key="7">
    <source>
        <dbReference type="Proteomes" id="UP000011087"/>
    </source>
</evidence>
<evidence type="ECO:0000256" key="3">
    <source>
        <dbReference type="PROSITE-ProRule" id="PRU00023"/>
    </source>
</evidence>
<organism evidence="5">
    <name type="scientific">Guillardia theta (strain CCMP2712)</name>
    <name type="common">Cryptophyte</name>
    <dbReference type="NCBI Taxonomy" id="905079"/>
    <lineage>
        <taxon>Eukaryota</taxon>
        <taxon>Cryptophyceae</taxon>
        <taxon>Pyrenomonadales</taxon>
        <taxon>Geminigeraceae</taxon>
        <taxon>Guillardia</taxon>
    </lineage>
</organism>
<name>L1JEJ7_GUITC</name>
<dbReference type="eggNOG" id="KOG0504">
    <property type="taxonomic scope" value="Eukaryota"/>
</dbReference>
<proteinExistence type="predicted"/>
<dbReference type="GeneID" id="17303517"/>
<dbReference type="Proteomes" id="UP000011087">
    <property type="component" value="Unassembled WGS sequence"/>
</dbReference>
<dbReference type="HOGENOM" id="CLU_848501_0_0_1"/>
<dbReference type="SMART" id="SM00248">
    <property type="entry name" value="ANK"/>
    <property type="match status" value="3"/>
</dbReference>
<evidence type="ECO:0000256" key="1">
    <source>
        <dbReference type="ARBA" id="ARBA00022737"/>
    </source>
</evidence>
<dbReference type="InterPro" id="IPR036770">
    <property type="entry name" value="Ankyrin_rpt-contain_sf"/>
</dbReference>
<dbReference type="PROSITE" id="PS50088">
    <property type="entry name" value="ANK_REPEAT"/>
    <property type="match status" value="1"/>
</dbReference>
<dbReference type="Gene3D" id="1.25.40.20">
    <property type="entry name" value="Ankyrin repeat-containing domain"/>
    <property type="match status" value="2"/>
</dbReference>
<reference evidence="7" key="2">
    <citation type="submission" date="2012-11" db="EMBL/GenBank/DDBJ databases">
        <authorList>
            <person name="Kuo A."/>
            <person name="Curtis B.A."/>
            <person name="Tanifuji G."/>
            <person name="Burki F."/>
            <person name="Gruber A."/>
            <person name="Irimia M."/>
            <person name="Maruyama S."/>
            <person name="Arias M.C."/>
            <person name="Ball S.G."/>
            <person name="Gile G.H."/>
            <person name="Hirakawa Y."/>
            <person name="Hopkins J.F."/>
            <person name="Rensing S.A."/>
            <person name="Schmutz J."/>
            <person name="Symeonidi A."/>
            <person name="Elias M."/>
            <person name="Eveleigh R.J."/>
            <person name="Herman E.K."/>
            <person name="Klute M.J."/>
            <person name="Nakayama T."/>
            <person name="Obornik M."/>
            <person name="Reyes-Prieto A."/>
            <person name="Armbrust E.V."/>
            <person name="Aves S.J."/>
            <person name="Beiko R.G."/>
            <person name="Coutinho P."/>
            <person name="Dacks J.B."/>
            <person name="Durnford D.G."/>
            <person name="Fast N.M."/>
            <person name="Green B.R."/>
            <person name="Grisdale C."/>
            <person name="Hempe F."/>
            <person name="Henrissat B."/>
            <person name="Hoppner M.P."/>
            <person name="Ishida K.-I."/>
            <person name="Kim E."/>
            <person name="Koreny L."/>
            <person name="Kroth P.G."/>
            <person name="Liu Y."/>
            <person name="Malik S.-B."/>
            <person name="Maier U.G."/>
            <person name="McRose D."/>
            <person name="Mock T."/>
            <person name="Neilson J.A."/>
            <person name="Onodera N.T."/>
            <person name="Poole A.M."/>
            <person name="Pritham E.J."/>
            <person name="Richards T.A."/>
            <person name="Rocap G."/>
            <person name="Roy S.W."/>
            <person name="Sarai C."/>
            <person name="Schaack S."/>
            <person name="Shirato S."/>
            <person name="Slamovits C.H."/>
            <person name="Spencer D.F."/>
            <person name="Suzuki S."/>
            <person name="Worden A.Z."/>
            <person name="Zauner S."/>
            <person name="Barry K."/>
            <person name="Bell C."/>
            <person name="Bharti A.K."/>
            <person name="Crow J.A."/>
            <person name="Grimwood J."/>
            <person name="Kramer R."/>
            <person name="Lindquist E."/>
            <person name="Lucas S."/>
            <person name="Salamov A."/>
            <person name="McFadden G.I."/>
            <person name="Lane C.E."/>
            <person name="Keeling P.J."/>
            <person name="Gray M.W."/>
            <person name="Grigoriev I.V."/>
            <person name="Archibald J.M."/>
        </authorList>
    </citation>
    <scope>NUCLEOTIDE SEQUENCE</scope>
    <source>
        <strain evidence="7">CCMP2712</strain>
    </source>
</reference>
<reference evidence="6" key="3">
    <citation type="submission" date="2016-03" db="UniProtKB">
        <authorList>
            <consortium name="EnsemblProtists"/>
        </authorList>
    </citation>
    <scope>IDENTIFICATION</scope>
</reference>
<dbReference type="OrthoDB" id="341259at2759"/>
<keyword evidence="7" id="KW-1185">Reference proteome</keyword>
<dbReference type="InterPro" id="IPR002110">
    <property type="entry name" value="Ankyrin_rpt"/>
</dbReference>
<dbReference type="KEGG" id="gtt:GUITHDRAFT_107304"/>
<evidence type="ECO:0000313" key="6">
    <source>
        <dbReference type="EnsemblProtists" id="EKX46953"/>
    </source>
</evidence>
<sequence>MSIGLRTPFDAYLEKKEMAEEERKAERRRQHAMQHEIRKEIDHNLSHQLKLSSMVVQSRLTMAADHSALPASALVKKIDNKLQQYRQLKMNQPSSLPDALFRKSPAAAASNEAPDLVLWNQVGRSSQQKYVPENAEQLRAETIAKQQMIQNRKVQSDKLIKLVKSNERIHDCIQAGGDPLTAIKLLRMIETSVHEVDKDGKTCLGRCLEKEPITSSKIQVLIEANADVNTVDSKGRSCVMKAVEMIDYFCSRGANVNLPDQAGNTPLIEAACRGNKEVVRKLLTSKADPRKKDRLRRTPLEIATLWGRKGVVLMIESWLQDHHDKKHS</sequence>
<dbReference type="RefSeq" id="XP_005833933.1">
    <property type="nucleotide sequence ID" value="XM_005833876.1"/>
</dbReference>
<evidence type="ECO:0000256" key="2">
    <source>
        <dbReference type="ARBA" id="ARBA00023043"/>
    </source>
</evidence>
<dbReference type="PROSITE" id="PS50297">
    <property type="entry name" value="ANK_REP_REGION"/>
    <property type="match status" value="1"/>
</dbReference>
<dbReference type="EnsemblProtists" id="EKX46953">
    <property type="protein sequence ID" value="EKX46953"/>
    <property type="gene ID" value="GUITHDRAFT_107304"/>
</dbReference>